<dbReference type="PANTHER" id="PTHR11078">
    <property type="entry name" value="N UTILIZATION SUBSTANCE PROTEIN B-RELATED"/>
    <property type="match status" value="1"/>
</dbReference>
<evidence type="ECO:0000256" key="5">
    <source>
        <dbReference type="ARBA" id="ARBA00023163"/>
    </source>
</evidence>
<reference evidence="9" key="1">
    <citation type="submission" date="2018-09" db="EMBL/GenBank/DDBJ databases">
        <authorList>
            <person name="Manzano-Marin A."/>
            <person name="Manzano-Marin A."/>
        </authorList>
    </citation>
    <scope>NUCLEOTIDE SEQUENCE [LARGE SCALE GENOMIC DNA]</scope>
    <source>
        <strain evidence="9">BuCistrobi</strain>
    </source>
</reference>
<keyword evidence="4 6" id="KW-0805">Transcription regulation</keyword>
<evidence type="ECO:0000256" key="6">
    <source>
        <dbReference type="HAMAP-Rule" id="MF_00073"/>
    </source>
</evidence>
<dbReference type="EMBL" id="LR025085">
    <property type="protein sequence ID" value="VAX76723.1"/>
    <property type="molecule type" value="Genomic_DNA"/>
</dbReference>
<evidence type="ECO:0000313" key="9">
    <source>
        <dbReference type="Proteomes" id="UP000271849"/>
    </source>
</evidence>
<dbReference type="STRING" id="1921549.GCA_900128825_00298"/>
<dbReference type="GO" id="GO:0005829">
    <property type="term" value="C:cytosol"/>
    <property type="evidence" value="ECO:0007669"/>
    <property type="project" value="TreeGrafter"/>
</dbReference>
<dbReference type="GO" id="GO:0006353">
    <property type="term" value="P:DNA-templated transcription termination"/>
    <property type="evidence" value="ECO:0007669"/>
    <property type="project" value="UniProtKB-UniRule"/>
</dbReference>
<dbReference type="GO" id="GO:0003723">
    <property type="term" value="F:RNA binding"/>
    <property type="evidence" value="ECO:0007669"/>
    <property type="project" value="UniProtKB-UniRule"/>
</dbReference>
<evidence type="ECO:0000313" key="8">
    <source>
        <dbReference type="EMBL" id="VAX76723.1"/>
    </source>
</evidence>
<dbReference type="Pfam" id="PF01029">
    <property type="entry name" value="NusB"/>
    <property type="match status" value="1"/>
</dbReference>
<evidence type="ECO:0000256" key="4">
    <source>
        <dbReference type="ARBA" id="ARBA00023015"/>
    </source>
</evidence>
<evidence type="ECO:0000256" key="2">
    <source>
        <dbReference type="ARBA" id="ARBA00022814"/>
    </source>
</evidence>
<keyword evidence="5 6" id="KW-0804">Transcription</keyword>
<dbReference type="PANTHER" id="PTHR11078:SF3">
    <property type="entry name" value="ANTITERMINATION NUSB DOMAIN-CONTAINING PROTEIN"/>
    <property type="match status" value="1"/>
</dbReference>
<evidence type="ECO:0000256" key="3">
    <source>
        <dbReference type="ARBA" id="ARBA00022884"/>
    </source>
</evidence>
<dbReference type="InterPro" id="IPR035926">
    <property type="entry name" value="NusB-like_sf"/>
</dbReference>
<proteinExistence type="inferred from homology"/>
<dbReference type="InterPro" id="IPR011605">
    <property type="entry name" value="NusB_fam"/>
</dbReference>
<dbReference type="RefSeq" id="WP_158349162.1">
    <property type="nucleotide sequence ID" value="NZ_LR025085.1"/>
</dbReference>
<dbReference type="AlphaFoldDB" id="A0A3B1DWN8"/>
<dbReference type="Gene3D" id="1.10.940.10">
    <property type="entry name" value="NusB-like"/>
    <property type="match status" value="1"/>
</dbReference>
<accession>A0A3B1DWN8</accession>
<sequence length="146" mass="17201">MIPSKRRKARELAIQALYSWHVSNNSSVLEIKKYVIKQNKTSILDKEYFNEIVDGVIQNVDYLDRIIKLYLSRKIQRLDIIEKAILRLSSYEIIQRLDIPYKVIINEGIELAKTFGSQTSHKFINSILDKITLKVIHKKKKIKKFL</sequence>
<dbReference type="OrthoDB" id="9789556at2"/>
<gene>
    <name evidence="6 8" type="primary">nusB</name>
    <name evidence="8" type="ORF">BUCINSTRO3249_0296</name>
</gene>
<evidence type="ECO:0000259" key="7">
    <source>
        <dbReference type="Pfam" id="PF01029"/>
    </source>
</evidence>
<evidence type="ECO:0000256" key="1">
    <source>
        <dbReference type="ARBA" id="ARBA00005952"/>
    </source>
</evidence>
<dbReference type="SUPFAM" id="SSF48013">
    <property type="entry name" value="NusB-like"/>
    <property type="match status" value="1"/>
</dbReference>
<dbReference type="Proteomes" id="UP000271849">
    <property type="component" value="Chromosome"/>
</dbReference>
<dbReference type="InterPro" id="IPR006027">
    <property type="entry name" value="NusB_RsmB_TIM44"/>
</dbReference>
<dbReference type="NCBIfam" id="TIGR01951">
    <property type="entry name" value="nusB"/>
    <property type="match status" value="1"/>
</dbReference>
<dbReference type="HAMAP" id="MF_00073">
    <property type="entry name" value="NusB"/>
    <property type="match status" value="1"/>
</dbReference>
<comment type="similarity">
    <text evidence="1 6">Belongs to the NusB family.</text>
</comment>
<name>A0A3B1DWN8_9GAMM</name>
<organism evidence="8 9">
    <name type="scientific">Buchnera aphidicola</name>
    <name type="common">Cinara strobi</name>
    <dbReference type="NCBI Taxonomy" id="1921549"/>
    <lineage>
        <taxon>Bacteria</taxon>
        <taxon>Pseudomonadati</taxon>
        <taxon>Pseudomonadota</taxon>
        <taxon>Gammaproteobacteria</taxon>
        <taxon>Enterobacterales</taxon>
        <taxon>Erwiniaceae</taxon>
        <taxon>Buchnera</taxon>
    </lineage>
</organism>
<dbReference type="GO" id="GO:0031564">
    <property type="term" value="P:transcription antitermination"/>
    <property type="evidence" value="ECO:0007669"/>
    <property type="project" value="UniProtKB-KW"/>
</dbReference>
<feature type="domain" description="NusB/RsmB/TIM44" evidence="7">
    <location>
        <begin position="7"/>
        <end position="131"/>
    </location>
</feature>
<keyword evidence="3 6" id="KW-0694">RNA-binding</keyword>
<protein>
    <recommendedName>
        <fullName evidence="6">Transcription antitermination protein NusB</fullName>
    </recommendedName>
    <alternativeName>
        <fullName evidence="6">Antitermination factor NusB</fullName>
    </alternativeName>
</protein>
<keyword evidence="2 6" id="KW-0889">Transcription antitermination</keyword>
<comment type="function">
    <text evidence="6">Involved in transcription antitermination. Required for transcription of ribosomal RNA (rRNA) genes. Binds specifically to the boxA antiterminator sequence of the ribosomal RNA (rrn) operons.</text>
</comment>